<evidence type="ECO:0000256" key="3">
    <source>
        <dbReference type="ARBA" id="ARBA00011950"/>
    </source>
</evidence>
<dbReference type="Gene3D" id="3.90.1170.40">
    <property type="entry name" value="Molybdopterin biosynthesis MoaE subunit"/>
    <property type="match status" value="1"/>
</dbReference>
<comment type="pathway">
    <text evidence="1">Cofactor biosynthesis; molybdopterin biosynthesis.</text>
</comment>
<dbReference type="GO" id="GO:0006777">
    <property type="term" value="P:Mo-molybdopterin cofactor biosynthetic process"/>
    <property type="evidence" value="ECO:0007669"/>
    <property type="project" value="UniProtKB-KW"/>
</dbReference>
<dbReference type="GO" id="GO:0030366">
    <property type="term" value="F:molybdopterin synthase activity"/>
    <property type="evidence" value="ECO:0007669"/>
    <property type="project" value="UniProtKB-EC"/>
</dbReference>
<dbReference type="Pfam" id="PF02391">
    <property type="entry name" value="MoaE"/>
    <property type="match status" value="1"/>
</dbReference>
<evidence type="ECO:0000313" key="12">
    <source>
        <dbReference type="EMBL" id="SHM73622.1"/>
    </source>
</evidence>
<evidence type="ECO:0000256" key="1">
    <source>
        <dbReference type="ARBA" id="ARBA00005046"/>
    </source>
</evidence>
<dbReference type="AlphaFoldDB" id="A0A1M7L7Y4"/>
<comment type="similarity">
    <text evidence="2">Belongs to the MoaE family.</text>
</comment>
<dbReference type="STRING" id="388280.SAMN04488057_103134"/>
<evidence type="ECO:0000256" key="8">
    <source>
        <dbReference type="ARBA" id="ARBA00030407"/>
    </source>
</evidence>
<dbReference type="InterPro" id="IPR036563">
    <property type="entry name" value="MoaE_sf"/>
</dbReference>
<dbReference type="PANTHER" id="PTHR23404">
    <property type="entry name" value="MOLYBDOPTERIN SYNTHASE RELATED"/>
    <property type="match status" value="1"/>
</dbReference>
<dbReference type="SUPFAM" id="SSF54690">
    <property type="entry name" value="Molybdopterin synthase subunit MoaE"/>
    <property type="match status" value="1"/>
</dbReference>
<evidence type="ECO:0000256" key="7">
    <source>
        <dbReference type="ARBA" id="ARBA00029745"/>
    </source>
</evidence>
<dbReference type="InterPro" id="IPR003448">
    <property type="entry name" value="Mopterin_biosynth_MoaE"/>
</dbReference>
<evidence type="ECO:0000256" key="2">
    <source>
        <dbReference type="ARBA" id="ARBA00005426"/>
    </source>
</evidence>
<evidence type="ECO:0000313" key="13">
    <source>
        <dbReference type="Proteomes" id="UP000184513"/>
    </source>
</evidence>
<keyword evidence="13" id="KW-1185">Reference proteome</keyword>
<dbReference type="Proteomes" id="UP000184513">
    <property type="component" value="Unassembled WGS sequence"/>
</dbReference>
<keyword evidence="5" id="KW-0501">Molybdenum cofactor biosynthesis</keyword>
<comment type="subunit">
    <text evidence="6">Heterotetramer of 2 MoaD subunits and 2 MoaE subunits. Also stable as homodimer. The enzyme changes between these two forms during catalysis.</text>
</comment>
<gene>
    <name evidence="12" type="ORF">SAMN04488057_103134</name>
</gene>
<evidence type="ECO:0000256" key="10">
    <source>
        <dbReference type="ARBA" id="ARBA00032474"/>
    </source>
</evidence>
<evidence type="ECO:0000256" key="11">
    <source>
        <dbReference type="ARBA" id="ARBA00049878"/>
    </source>
</evidence>
<dbReference type="RefSeq" id="WP_073093533.1">
    <property type="nucleotide sequence ID" value="NZ_FRCY01000003.1"/>
</dbReference>
<evidence type="ECO:0000256" key="9">
    <source>
        <dbReference type="ARBA" id="ARBA00030781"/>
    </source>
</evidence>
<reference evidence="12 13" key="1">
    <citation type="submission" date="2016-11" db="EMBL/GenBank/DDBJ databases">
        <authorList>
            <person name="Jaros S."/>
            <person name="Januszkiewicz K."/>
            <person name="Wedrychowicz H."/>
        </authorList>
    </citation>
    <scope>NUCLEOTIDE SEQUENCE [LARGE SCALE GENOMIC DNA]</scope>
    <source>
        <strain evidence="12 13">CGMCC 1.6102</strain>
    </source>
</reference>
<evidence type="ECO:0000256" key="5">
    <source>
        <dbReference type="ARBA" id="ARBA00023150"/>
    </source>
</evidence>
<evidence type="ECO:0000256" key="4">
    <source>
        <dbReference type="ARBA" id="ARBA00013858"/>
    </source>
</evidence>
<sequence>MKKIKLVSKIELAGLYDWLQHPEAGGIDLFIGSVRNHAQGKEVLKLVFEGYEPMALHQMEKLADIAAGRWPVKKLLMVHALGIKNIGEPVVVIGVACAHRDDAFEACRFLIDELKKTVPIWKKEYFTDHTVWVNAHP</sequence>
<name>A0A1M7L7Y4_9BACT</name>
<protein>
    <recommendedName>
        <fullName evidence="4">Molybdopterin synthase catalytic subunit</fullName>
        <ecNumber evidence="3">2.8.1.12</ecNumber>
    </recommendedName>
    <alternativeName>
        <fullName evidence="9">MPT synthase subunit 2</fullName>
    </alternativeName>
    <alternativeName>
        <fullName evidence="7">Molybdenum cofactor biosynthesis protein E</fullName>
    </alternativeName>
    <alternativeName>
        <fullName evidence="8">Molybdopterin-converting factor large subunit</fullName>
    </alternativeName>
    <alternativeName>
        <fullName evidence="10">Molybdopterin-converting factor subunit 2</fullName>
    </alternativeName>
</protein>
<dbReference type="EMBL" id="FRCY01000003">
    <property type="protein sequence ID" value="SHM73622.1"/>
    <property type="molecule type" value="Genomic_DNA"/>
</dbReference>
<dbReference type="OrthoDB" id="9803224at2"/>
<comment type="catalytic activity">
    <reaction evidence="11">
        <text>2 [molybdopterin-synthase sulfur-carrier protein]-C-terminal-Gly-aminoethanethioate + cyclic pyranopterin phosphate + H2O = molybdopterin + 2 [molybdopterin-synthase sulfur-carrier protein]-C-terminal Gly-Gly + 2 H(+)</text>
        <dbReference type="Rhea" id="RHEA:26333"/>
        <dbReference type="Rhea" id="RHEA-COMP:12202"/>
        <dbReference type="Rhea" id="RHEA-COMP:19907"/>
        <dbReference type="ChEBI" id="CHEBI:15377"/>
        <dbReference type="ChEBI" id="CHEBI:15378"/>
        <dbReference type="ChEBI" id="CHEBI:58698"/>
        <dbReference type="ChEBI" id="CHEBI:59648"/>
        <dbReference type="ChEBI" id="CHEBI:90778"/>
        <dbReference type="ChEBI" id="CHEBI:232372"/>
        <dbReference type="EC" id="2.8.1.12"/>
    </reaction>
</comment>
<dbReference type="EC" id="2.8.1.12" evidence="3"/>
<dbReference type="CDD" id="cd00756">
    <property type="entry name" value="MoaE"/>
    <property type="match status" value="1"/>
</dbReference>
<accession>A0A1M7L7Y4</accession>
<proteinExistence type="inferred from homology"/>
<organism evidence="12 13">
    <name type="scientific">Cyclobacterium lianum</name>
    <dbReference type="NCBI Taxonomy" id="388280"/>
    <lineage>
        <taxon>Bacteria</taxon>
        <taxon>Pseudomonadati</taxon>
        <taxon>Bacteroidota</taxon>
        <taxon>Cytophagia</taxon>
        <taxon>Cytophagales</taxon>
        <taxon>Cyclobacteriaceae</taxon>
        <taxon>Cyclobacterium</taxon>
    </lineage>
</organism>
<evidence type="ECO:0000256" key="6">
    <source>
        <dbReference type="ARBA" id="ARBA00026066"/>
    </source>
</evidence>